<dbReference type="AlphaFoldDB" id="A0A2G9SJZ9"/>
<dbReference type="OrthoDB" id="47017at2759"/>
<keyword evidence="1" id="KW-0732">Signal</keyword>
<feature type="signal peptide" evidence="1">
    <location>
        <begin position="1"/>
        <end position="21"/>
    </location>
</feature>
<dbReference type="EMBL" id="KV923167">
    <property type="protein sequence ID" value="PIO40497.1"/>
    <property type="molecule type" value="Genomic_DNA"/>
</dbReference>
<organism evidence="2 3">
    <name type="scientific">Aquarana catesbeiana</name>
    <name type="common">American bullfrog</name>
    <name type="synonym">Rana catesbeiana</name>
    <dbReference type="NCBI Taxonomy" id="8400"/>
    <lineage>
        <taxon>Eukaryota</taxon>
        <taxon>Metazoa</taxon>
        <taxon>Chordata</taxon>
        <taxon>Craniata</taxon>
        <taxon>Vertebrata</taxon>
        <taxon>Euteleostomi</taxon>
        <taxon>Amphibia</taxon>
        <taxon>Batrachia</taxon>
        <taxon>Anura</taxon>
        <taxon>Neobatrachia</taxon>
        <taxon>Ranoidea</taxon>
        <taxon>Ranidae</taxon>
        <taxon>Aquarana</taxon>
    </lineage>
</organism>
<gene>
    <name evidence="2" type="ORF">AB205_0185560</name>
</gene>
<name>A0A2G9SJZ9_AQUCT</name>
<keyword evidence="3" id="KW-1185">Reference proteome</keyword>
<sequence>MFFYFLKLFFFKLLKMSSGLSKVNVFFSSFFQVFDKVGTCQSLYQVFSAVCPPLGRLFVLVPKKESEGKFKNFPQNEKFYKREIFQWRYLFQ</sequence>
<reference evidence="3" key="1">
    <citation type="journal article" date="2017" name="Nat. Commun.">
        <title>The North American bullfrog draft genome provides insight into hormonal regulation of long noncoding RNA.</title>
        <authorList>
            <person name="Hammond S.A."/>
            <person name="Warren R.L."/>
            <person name="Vandervalk B.P."/>
            <person name="Kucuk E."/>
            <person name="Khan H."/>
            <person name="Gibb E.A."/>
            <person name="Pandoh P."/>
            <person name="Kirk H."/>
            <person name="Zhao Y."/>
            <person name="Jones M."/>
            <person name="Mungall A.J."/>
            <person name="Coope R."/>
            <person name="Pleasance S."/>
            <person name="Moore R.A."/>
            <person name="Holt R.A."/>
            <person name="Round J.M."/>
            <person name="Ohora S."/>
            <person name="Walle B.V."/>
            <person name="Veldhoen N."/>
            <person name="Helbing C.C."/>
            <person name="Birol I."/>
        </authorList>
    </citation>
    <scope>NUCLEOTIDE SEQUENCE [LARGE SCALE GENOMIC DNA]</scope>
</reference>
<evidence type="ECO:0000313" key="3">
    <source>
        <dbReference type="Proteomes" id="UP000228934"/>
    </source>
</evidence>
<protein>
    <submittedName>
        <fullName evidence="2">Uncharacterized protein</fullName>
    </submittedName>
</protein>
<accession>A0A2G9SJZ9</accession>
<proteinExistence type="predicted"/>
<evidence type="ECO:0000313" key="2">
    <source>
        <dbReference type="EMBL" id="PIO40497.1"/>
    </source>
</evidence>
<feature type="chain" id="PRO_5013957032" evidence="1">
    <location>
        <begin position="22"/>
        <end position="92"/>
    </location>
</feature>
<dbReference type="Proteomes" id="UP000228934">
    <property type="component" value="Unassembled WGS sequence"/>
</dbReference>
<evidence type="ECO:0000256" key="1">
    <source>
        <dbReference type="SAM" id="SignalP"/>
    </source>
</evidence>